<dbReference type="AlphaFoldDB" id="A0A3G2JHY4"/>
<evidence type="ECO:0000313" key="3">
    <source>
        <dbReference type="Proteomes" id="UP000268329"/>
    </source>
</evidence>
<dbReference type="EMBL" id="CP033073">
    <property type="protein sequence ID" value="AYN42038.1"/>
    <property type="molecule type" value="Genomic_DNA"/>
</dbReference>
<evidence type="ECO:0000313" key="2">
    <source>
        <dbReference type="EMBL" id="AYN42038.1"/>
    </source>
</evidence>
<accession>A0A3G2JHY4</accession>
<dbReference type="Proteomes" id="UP000268329">
    <property type="component" value="Chromosome"/>
</dbReference>
<dbReference type="OrthoDB" id="9965329at2"/>
<sequence>MSHGISTSSGYGTAPRHGWCSGRYMTGGAGRSYLPRPVSGRARRDAARKPRTRASPRACARGTEPA</sequence>
<evidence type="ECO:0000256" key="1">
    <source>
        <dbReference type="SAM" id="MobiDB-lite"/>
    </source>
</evidence>
<name>A0A3G2JHY4_9ACTN</name>
<feature type="compositionally biased region" description="Polar residues" evidence="1">
    <location>
        <begin position="1"/>
        <end position="11"/>
    </location>
</feature>
<organism evidence="2 3">
    <name type="scientific">Streptomyces dangxiongensis</name>
    <dbReference type="NCBI Taxonomy" id="1442032"/>
    <lineage>
        <taxon>Bacteria</taxon>
        <taxon>Bacillati</taxon>
        <taxon>Actinomycetota</taxon>
        <taxon>Actinomycetes</taxon>
        <taxon>Kitasatosporales</taxon>
        <taxon>Streptomycetaceae</taxon>
        <taxon>Streptomyces</taxon>
    </lineage>
</organism>
<protein>
    <submittedName>
        <fullName evidence="2">Uncharacterized protein</fullName>
    </submittedName>
</protein>
<proteinExistence type="predicted"/>
<gene>
    <name evidence="2" type="ORF">D9753_27630</name>
</gene>
<dbReference type="KEGG" id="sdd:D9753_27630"/>
<keyword evidence="3" id="KW-1185">Reference proteome</keyword>
<feature type="region of interest" description="Disordered" evidence="1">
    <location>
        <begin position="1"/>
        <end position="66"/>
    </location>
</feature>
<reference evidence="2 3" key="1">
    <citation type="submission" date="2018-10" db="EMBL/GenBank/DDBJ databases">
        <title>The genome of Streptomyces dangxiongensis Z022.</title>
        <authorList>
            <person name="Zhang B."/>
        </authorList>
    </citation>
    <scope>NUCLEOTIDE SEQUENCE [LARGE SCALE GENOMIC DNA]</scope>
    <source>
        <strain evidence="2 3">Z022</strain>
    </source>
</reference>